<dbReference type="Gene3D" id="1.20.1270.180">
    <property type="match status" value="1"/>
</dbReference>
<keyword evidence="1" id="KW-0732">Signal</keyword>
<proteinExistence type="predicted"/>
<sequence length="138" mass="15012">MLRALHLVAVLIGLLIGPGLAGAQENIDCGYPLNNNERTYCAEKALEEADAKMEAAFGRLVARVAAMDSELPDHLKGASAALEDAQAAWKAYREKDCKAYGFPFMGGTRGHDLFRSCMIVLTMQRTDDLTATLEDYGN</sequence>
<dbReference type="RefSeq" id="WP_207143056.1">
    <property type="nucleotide sequence ID" value="NZ_JAEKJZ010000006.1"/>
</dbReference>
<comment type="caution">
    <text evidence="3">The sequence shown here is derived from an EMBL/GenBank/DDBJ whole genome shotgun (WGS) entry which is preliminary data.</text>
</comment>
<accession>A0A939EIB0</accession>
<evidence type="ECO:0000259" key="2">
    <source>
        <dbReference type="Pfam" id="PF07007"/>
    </source>
</evidence>
<dbReference type="EMBL" id="JAEKJZ010000006">
    <property type="protein sequence ID" value="MBN9673206.1"/>
    <property type="molecule type" value="Genomic_DNA"/>
</dbReference>
<feature type="domain" description="Lysozyme inhibitor LprI-like N-terminal" evidence="2">
    <location>
        <begin position="37"/>
        <end position="129"/>
    </location>
</feature>
<gene>
    <name evidence="3" type="ORF">JF539_22805</name>
</gene>
<dbReference type="Proteomes" id="UP000664096">
    <property type="component" value="Unassembled WGS sequence"/>
</dbReference>
<organism evidence="3 4">
    <name type="scientific">Roseibium aggregatum</name>
    <dbReference type="NCBI Taxonomy" id="187304"/>
    <lineage>
        <taxon>Bacteria</taxon>
        <taxon>Pseudomonadati</taxon>
        <taxon>Pseudomonadota</taxon>
        <taxon>Alphaproteobacteria</taxon>
        <taxon>Hyphomicrobiales</taxon>
        <taxon>Stappiaceae</taxon>
        <taxon>Roseibium</taxon>
    </lineage>
</organism>
<evidence type="ECO:0000256" key="1">
    <source>
        <dbReference type="SAM" id="SignalP"/>
    </source>
</evidence>
<dbReference type="Pfam" id="PF07007">
    <property type="entry name" value="LprI"/>
    <property type="match status" value="1"/>
</dbReference>
<dbReference type="InterPro" id="IPR009739">
    <property type="entry name" value="LprI-like_N"/>
</dbReference>
<feature type="signal peptide" evidence="1">
    <location>
        <begin position="1"/>
        <end position="23"/>
    </location>
</feature>
<evidence type="ECO:0000313" key="4">
    <source>
        <dbReference type="Proteomes" id="UP000664096"/>
    </source>
</evidence>
<name>A0A939EIB0_9HYPH</name>
<evidence type="ECO:0000313" key="3">
    <source>
        <dbReference type="EMBL" id="MBN9673206.1"/>
    </source>
</evidence>
<reference evidence="3" key="1">
    <citation type="submission" date="2020-12" db="EMBL/GenBank/DDBJ databases">
        <title>Oil enriched cultivation method for isolating marine PHA-producing bacteria.</title>
        <authorList>
            <person name="Zheng W."/>
            <person name="Yu S."/>
            <person name="Huang Y."/>
        </authorList>
    </citation>
    <scope>NUCLEOTIDE SEQUENCE</scope>
    <source>
        <strain evidence="3">SY-2-12</strain>
    </source>
</reference>
<protein>
    <submittedName>
        <fullName evidence="3">DUF1311 domain-containing protein</fullName>
    </submittedName>
</protein>
<dbReference type="AlphaFoldDB" id="A0A939EIB0"/>
<feature type="chain" id="PRO_5037072930" evidence="1">
    <location>
        <begin position="24"/>
        <end position="138"/>
    </location>
</feature>